<evidence type="ECO:0000256" key="1">
    <source>
        <dbReference type="SAM" id="SignalP"/>
    </source>
</evidence>
<protein>
    <submittedName>
        <fullName evidence="2">Uncharacterized protein</fullName>
    </submittedName>
</protein>
<reference evidence="2 3" key="1">
    <citation type="submission" date="2019-01" db="EMBL/GenBank/DDBJ databases">
        <title>A draft genome assembly of the solar-powered sea slug Elysia chlorotica.</title>
        <authorList>
            <person name="Cai H."/>
            <person name="Li Q."/>
            <person name="Fang X."/>
            <person name="Li J."/>
            <person name="Curtis N.E."/>
            <person name="Altenburger A."/>
            <person name="Shibata T."/>
            <person name="Feng M."/>
            <person name="Maeda T."/>
            <person name="Schwartz J.A."/>
            <person name="Shigenobu S."/>
            <person name="Lundholm N."/>
            <person name="Nishiyama T."/>
            <person name="Yang H."/>
            <person name="Hasebe M."/>
            <person name="Li S."/>
            <person name="Pierce S.K."/>
            <person name="Wang J."/>
        </authorList>
    </citation>
    <scope>NUCLEOTIDE SEQUENCE [LARGE SCALE GENOMIC DNA]</scope>
    <source>
        <strain evidence="2">EC2010</strain>
        <tissue evidence="2">Whole organism of an adult</tissue>
    </source>
</reference>
<organism evidence="2 3">
    <name type="scientific">Elysia chlorotica</name>
    <name type="common">Eastern emerald elysia</name>
    <name type="synonym">Sea slug</name>
    <dbReference type="NCBI Taxonomy" id="188477"/>
    <lineage>
        <taxon>Eukaryota</taxon>
        <taxon>Metazoa</taxon>
        <taxon>Spiralia</taxon>
        <taxon>Lophotrochozoa</taxon>
        <taxon>Mollusca</taxon>
        <taxon>Gastropoda</taxon>
        <taxon>Heterobranchia</taxon>
        <taxon>Euthyneura</taxon>
        <taxon>Panpulmonata</taxon>
        <taxon>Sacoglossa</taxon>
        <taxon>Placobranchoidea</taxon>
        <taxon>Plakobranchidae</taxon>
        <taxon>Elysia</taxon>
    </lineage>
</organism>
<feature type="signal peptide" evidence="1">
    <location>
        <begin position="1"/>
        <end position="32"/>
    </location>
</feature>
<gene>
    <name evidence="2" type="ORF">EGW08_010673</name>
</gene>
<keyword evidence="3" id="KW-1185">Reference proteome</keyword>
<feature type="non-terminal residue" evidence="2">
    <location>
        <position position="199"/>
    </location>
</feature>
<sequence length="199" mass="21497">MYRGRWSAISKMEPSWTHFCLVLLSTVCSGLQFDLDLDPPVQPGAYRACAVLRCVEDGPSSGVATPSQTQGQDGLRNISRLAIFKSSSTGGGGVGVELAALTPDHPRLTRVSNGVKADGVLEARRASLSVQLAKHSDCQAEFWCQRRSLDADGAESVNALRVHPRPDRANLLPDVAFQLLDLVHQLNTKMAVSSQTTDR</sequence>
<proteinExistence type="predicted"/>
<keyword evidence="1" id="KW-0732">Signal</keyword>
<comment type="caution">
    <text evidence="2">The sequence shown here is derived from an EMBL/GenBank/DDBJ whole genome shotgun (WGS) entry which is preliminary data.</text>
</comment>
<dbReference type="Proteomes" id="UP000271974">
    <property type="component" value="Unassembled WGS sequence"/>
</dbReference>
<name>A0A3S1A372_ELYCH</name>
<dbReference type="AlphaFoldDB" id="A0A3S1A372"/>
<evidence type="ECO:0000313" key="2">
    <source>
        <dbReference type="EMBL" id="RUS81572.1"/>
    </source>
</evidence>
<evidence type="ECO:0000313" key="3">
    <source>
        <dbReference type="Proteomes" id="UP000271974"/>
    </source>
</evidence>
<feature type="chain" id="PRO_5018529324" evidence="1">
    <location>
        <begin position="33"/>
        <end position="199"/>
    </location>
</feature>
<dbReference type="EMBL" id="RQTK01000330">
    <property type="protein sequence ID" value="RUS81572.1"/>
    <property type="molecule type" value="Genomic_DNA"/>
</dbReference>
<dbReference type="OrthoDB" id="6209183at2759"/>
<accession>A0A3S1A372</accession>